<comment type="caution">
    <text evidence="3">The sequence shown here is derived from an EMBL/GenBank/DDBJ whole genome shotgun (WGS) entry which is preliminary data.</text>
</comment>
<keyword evidence="2" id="KW-0472">Membrane</keyword>
<dbReference type="RefSeq" id="WP_191196024.1">
    <property type="nucleotide sequence ID" value="NZ_JACXYZ010000002.1"/>
</dbReference>
<protein>
    <submittedName>
        <fullName evidence="3">Uncharacterized protein</fullName>
    </submittedName>
</protein>
<evidence type="ECO:0000256" key="2">
    <source>
        <dbReference type="SAM" id="Phobius"/>
    </source>
</evidence>
<evidence type="ECO:0000313" key="3">
    <source>
        <dbReference type="EMBL" id="MBD3926190.1"/>
    </source>
</evidence>
<feature type="transmembrane region" description="Helical" evidence="2">
    <location>
        <begin position="6"/>
        <end position="29"/>
    </location>
</feature>
<reference evidence="3 4" key="1">
    <citation type="submission" date="2020-09" db="EMBL/GenBank/DDBJ databases">
        <title>novel species in genus Nocardioides.</title>
        <authorList>
            <person name="Zhang G."/>
        </authorList>
    </citation>
    <scope>NUCLEOTIDE SEQUENCE [LARGE SCALE GENOMIC DNA]</scope>
    <source>
        <strain evidence="3 4">KCTC 39551</strain>
    </source>
</reference>
<evidence type="ECO:0000313" key="4">
    <source>
        <dbReference type="Proteomes" id="UP000618818"/>
    </source>
</evidence>
<feature type="region of interest" description="Disordered" evidence="1">
    <location>
        <begin position="36"/>
        <end position="60"/>
    </location>
</feature>
<name>A0ABR8NGC1_9ACTN</name>
<dbReference type="EMBL" id="JACXYZ010000002">
    <property type="protein sequence ID" value="MBD3926190.1"/>
    <property type="molecule type" value="Genomic_DNA"/>
</dbReference>
<organism evidence="3 4">
    <name type="scientific">Nocardioides cavernae</name>
    <dbReference type="NCBI Taxonomy" id="1921566"/>
    <lineage>
        <taxon>Bacteria</taxon>
        <taxon>Bacillati</taxon>
        <taxon>Actinomycetota</taxon>
        <taxon>Actinomycetes</taxon>
        <taxon>Propionibacteriales</taxon>
        <taxon>Nocardioidaceae</taxon>
        <taxon>Nocardioides</taxon>
    </lineage>
</organism>
<proteinExistence type="predicted"/>
<accession>A0ABR8NGC1</accession>
<gene>
    <name evidence="3" type="ORF">IEZ26_16315</name>
</gene>
<dbReference type="Proteomes" id="UP000618818">
    <property type="component" value="Unassembled WGS sequence"/>
</dbReference>
<keyword evidence="2" id="KW-1133">Transmembrane helix</keyword>
<evidence type="ECO:0000256" key="1">
    <source>
        <dbReference type="SAM" id="MobiDB-lite"/>
    </source>
</evidence>
<sequence>MGVEVVVFIVAASIAGGLSMGAVTWIYFLDKWRSDPEASSTPPVPSVFAQPGDRRLDEAA</sequence>
<keyword evidence="2" id="KW-0812">Transmembrane</keyword>
<keyword evidence="4" id="KW-1185">Reference proteome</keyword>